<dbReference type="Proteomes" id="UP000230052">
    <property type="component" value="Unassembled WGS sequence"/>
</dbReference>
<proteinExistence type="predicted"/>
<feature type="transmembrane region" description="Helical" evidence="1">
    <location>
        <begin position="38"/>
        <end position="57"/>
    </location>
</feature>
<organism evidence="3 4">
    <name type="scientific">Candidatus Aquitaenariimonas noxiae</name>
    <dbReference type="NCBI Taxonomy" id="1974741"/>
    <lineage>
        <taxon>Bacteria</taxon>
        <taxon>Pseudomonadati</taxon>
        <taxon>Candidatus Omnitrophota</taxon>
        <taxon>Candidatus Aquitaenariimonas</taxon>
    </lineage>
</organism>
<evidence type="ECO:0000313" key="4">
    <source>
        <dbReference type="Proteomes" id="UP000230052"/>
    </source>
</evidence>
<protein>
    <recommendedName>
        <fullName evidence="2">EF-hand domain-containing protein</fullName>
    </recommendedName>
</protein>
<keyword evidence="1" id="KW-0812">Transmembrane</keyword>
<dbReference type="GO" id="GO:0005509">
    <property type="term" value="F:calcium ion binding"/>
    <property type="evidence" value="ECO:0007669"/>
    <property type="project" value="InterPro"/>
</dbReference>
<dbReference type="EMBL" id="PEWV01000028">
    <property type="protein sequence ID" value="PIU41902.1"/>
    <property type="molecule type" value="Genomic_DNA"/>
</dbReference>
<keyword evidence="1" id="KW-0472">Membrane</keyword>
<feature type="domain" description="EF-hand" evidence="2">
    <location>
        <begin position="194"/>
        <end position="207"/>
    </location>
</feature>
<evidence type="ECO:0000259" key="2">
    <source>
        <dbReference type="Pfam" id="PF13202"/>
    </source>
</evidence>
<dbReference type="Gene3D" id="1.10.238.10">
    <property type="entry name" value="EF-hand"/>
    <property type="match status" value="2"/>
</dbReference>
<dbReference type="AlphaFoldDB" id="A0A2J0KTS2"/>
<feature type="domain" description="EF-hand" evidence="2">
    <location>
        <begin position="68"/>
        <end position="82"/>
    </location>
</feature>
<gene>
    <name evidence="3" type="ORF">COS99_02935</name>
</gene>
<dbReference type="Pfam" id="PF13202">
    <property type="entry name" value="EF-hand_5"/>
    <property type="match status" value="2"/>
</dbReference>
<keyword evidence="1" id="KW-1133">Transmembrane helix</keyword>
<dbReference type="InterPro" id="IPR002048">
    <property type="entry name" value="EF_hand_dom"/>
</dbReference>
<name>A0A2J0KTS2_9BACT</name>
<comment type="caution">
    <text evidence="3">The sequence shown here is derived from an EMBL/GenBank/DDBJ whole genome shotgun (WGS) entry which is preliminary data.</text>
</comment>
<evidence type="ECO:0000256" key="1">
    <source>
        <dbReference type="SAM" id="Phobius"/>
    </source>
</evidence>
<accession>A0A2J0KTS2</accession>
<evidence type="ECO:0000313" key="3">
    <source>
        <dbReference type="EMBL" id="PIU41902.1"/>
    </source>
</evidence>
<sequence>MRFREGGISFPVTFLEFFFFCSKINPYKNEEVKMVKRLVGIALVITVTFFVSSFALAKPPMAAKARHADKNKDGVVDKKEVKMEKKWETKQKAKVNTQWEKKADTDKDGVVEKGEAAKWKDKVDINNNGVIDPKERRMNWLHARSKVNTPAEMKYDANGDGWLEPAEAKEFLKDRNAIIQTQGQAKVDSAIEKEYDTNADGVIDRDEAKALKEDTGK</sequence>
<dbReference type="InterPro" id="IPR011992">
    <property type="entry name" value="EF-hand-dom_pair"/>
</dbReference>
<dbReference type="SUPFAM" id="SSF47473">
    <property type="entry name" value="EF-hand"/>
    <property type="match status" value="1"/>
</dbReference>
<dbReference type="PROSITE" id="PS00018">
    <property type="entry name" value="EF_HAND_1"/>
    <property type="match status" value="1"/>
</dbReference>
<reference evidence="3 4" key="1">
    <citation type="submission" date="2017-09" db="EMBL/GenBank/DDBJ databases">
        <title>Depth-based differentiation of microbial function through sediment-hosted aquifers and enrichment of novel symbionts in the deep terrestrial subsurface.</title>
        <authorList>
            <person name="Probst A.J."/>
            <person name="Ladd B."/>
            <person name="Jarett J.K."/>
            <person name="Geller-Mcgrath D.E."/>
            <person name="Sieber C.M."/>
            <person name="Emerson J.B."/>
            <person name="Anantharaman K."/>
            <person name="Thomas B.C."/>
            <person name="Malmstrom R."/>
            <person name="Stieglmeier M."/>
            <person name="Klingl A."/>
            <person name="Woyke T."/>
            <person name="Ryan C.M."/>
            <person name="Banfield J.F."/>
        </authorList>
    </citation>
    <scope>NUCLEOTIDE SEQUENCE [LARGE SCALE GENOMIC DNA]</scope>
    <source>
        <strain evidence="3">CG07_land_8_20_14_0_80_42_15</strain>
    </source>
</reference>
<dbReference type="InterPro" id="IPR018247">
    <property type="entry name" value="EF_Hand_1_Ca_BS"/>
</dbReference>